<organism evidence="3">
    <name type="scientific">Picocystis salinarum</name>
    <dbReference type="NCBI Taxonomy" id="88271"/>
    <lineage>
        <taxon>Eukaryota</taxon>
        <taxon>Viridiplantae</taxon>
        <taxon>Chlorophyta</taxon>
        <taxon>Picocystophyceae</taxon>
        <taxon>Picocystales</taxon>
        <taxon>Picocystaceae</taxon>
        <taxon>Picocystis</taxon>
    </lineage>
</organism>
<feature type="region of interest" description="Disordered" evidence="1">
    <location>
        <begin position="336"/>
        <end position="374"/>
    </location>
</feature>
<dbReference type="EMBL" id="HBIS01004974">
    <property type="protein sequence ID" value="CAE0610661.1"/>
    <property type="molecule type" value="Transcribed_RNA"/>
</dbReference>
<feature type="compositionally biased region" description="Polar residues" evidence="1">
    <location>
        <begin position="27"/>
        <end position="37"/>
    </location>
</feature>
<dbReference type="AlphaFoldDB" id="A0A7S3XE72"/>
<feature type="compositionally biased region" description="Low complexity" evidence="1">
    <location>
        <begin position="267"/>
        <end position="279"/>
    </location>
</feature>
<evidence type="ECO:0000313" key="3">
    <source>
        <dbReference type="EMBL" id="CAE0610661.1"/>
    </source>
</evidence>
<evidence type="ECO:0000256" key="2">
    <source>
        <dbReference type="SAM" id="Phobius"/>
    </source>
</evidence>
<gene>
    <name evidence="3" type="ORF">PSAL00342_LOCUS4496</name>
</gene>
<evidence type="ECO:0000256" key="1">
    <source>
        <dbReference type="SAM" id="MobiDB-lite"/>
    </source>
</evidence>
<accession>A0A7S3XE72</accession>
<feature type="transmembrane region" description="Helical" evidence="2">
    <location>
        <begin position="53"/>
        <end position="71"/>
    </location>
</feature>
<feature type="compositionally biased region" description="Low complexity" evidence="1">
    <location>
        <begin position="137"/>
        <end position="161"/>
    </location>
</feature>
<protein>
    <submittedName>
        <fullName evidence="3">Uncharacterized protein</fullName>
    </submittedName>
</protein>
<feature type="compositionally biased region" description="Basic and acidic residues" evidence="1">
    <location>
        <begin position="280"/>
        <end position="301"/>
    </location>
</feature>
<feature type="region of interest" description="Disordered" evidence="1">
    <location>
        <begin position="123"/>
        <end position="197"/>
    </location>
</feature>
<feature type="transmembrane region" description="Helical" evidence="2">
    <location>
        <begin position="91"/>
        <end position="117"/>
    </location>
</feature>
<feature type="compositionally biased region" description="Low complexity" evidence="1">
    <location>
        <begin position="170"/>
        <end position="189"/>
    </location>
</feature>
<keyword evidence="2" id="KW-0472">Membrane</keyword>
<keyword evidence="2" id="KW-1133">Transmembrane helix</keyword>
<reference evidence="3" key="1">
    <citation type="submission" date="2021-01" db="EMBL/GenBank/DDBJ databases">
        <authorList>
            <person name="Corre E."/>
            <person name="Pelletier E."/>
            <person name="Niang G."/>
            <person name="Scheremetjew M."/>
            <person name="Finn R."/>
            <person name="Kale V."/>
            <person name="Holt S."/>
            <person name="Cochrane G."/>
            <person name="Meng A."/>
            <person name="Brown T."/>
            <person name="Cohen L."/>
        </authorList>
    </citation>
    <scope>NUCLEOTIDE SEQUENCE</scope>
    <source>
        <strain evidence="3">CCMP1897</strain>
    </source>
</reference>
<feature type="transmembrane region" description="Helical" evidence="2">
    <location>
        <begin position="374"/>
        <end position="393"/>
    </location>
</feature>
<feature type="region of interest" description="Disordered" evidence="1">
    <location>
        <begin position="400"/>
        <end position="434"/>
    </location>
</feature>
<feature type="region of interest" description="Disordered" evidence="1">
    <location>
        <begin position="236"/>
        <end position="301"/>
    </location>
</feature>
<name>A0A7S3XE72_9CHLO</name>
<feature type="region of interest" description="Disordered" evidence="1">
    <location>
        <begin position="14"/>
        <end position="46"/>
    </location>
</feature>
<proteinExistence type="predicted"/>
<keyword evidence="2" id="KW-0812">Transmembrane</keyword>
<sequence length="447" mass="45233">MAAATWNAKVGGTVVGNPLPKRAGQRSRATTKVTVCATSGDGSGENAKARMQTVGWATLAAVALTLAPTSAEAGIQYDKKPIAKTAEETSASFPLLATGATVVAGAPIAALVAGGFLNRRAPETKGTQKIRARANAPVSKPKSTSPPKSKISPPSLPVSLPGTVKKTVTPAASSPGKSKGSSKAASRPATPKAKTVVKGESGNKFVEFFLSQAGVGTAVLAAIVVGTKLASDVSVPAIQAPSPPPTKPETPAKSKPEAPPAKKTKEAPSVTQAAPAPKVEAPKKVEEAAKPAKAEAEKAAKVVVKEVEKKTEEAVKVAAPAKQAAKEVDEKKVPALATKTVAPTPAKPSSSTLTAEEAAARKAAKKEANNSRKAPASALLALTAGVGGFAFFINKSAVEEGSAVATAPPSPAPSSSPDEVPGDDAPIPVRVEDRKKWIAAWRKRTST</sequence>